<dbReference type="PANTHER" id="PTHR43095:SF5">
    <property type="entry name" value="XYLULOSE KINASE"/>
    <property type="match status" value="1"/>
</dbReference>
<organism evidence="8 9">
    <name type="scientific">Pseudonocardia eucalypti</name>
    <dbReference type="NCBI Taxonomy" id="648755"/>
    <lineage>
        <taxon>Bacteria</taxon>
        <taxon>Bacillati</taxon>
        <taxon>Actinomycetota</taxon>
        <taxon>Actinomycetes</taxon>
        <taxon>Pseudonocardiales</taxon>
        <taxon>Pseudonocardiaceae</taxon>
        <taxon>Pseudonocardia</taxon>
    </lineage>
</organism>
<keyword evidence="4 5" id="KW-0418">Kinase</keyword>
<evidence type="ECO:0000256" key="1">
    <source>
        <dbReference type="ARBA" id="ARBA00009156"/>
    </source>
</evidence>
<dbReference type="InterPro" id="IPR018484">
    <property type="entry name" value="FGGY_N"/>
</dbReference>
<dbReference type="InterPro" id="IPR043129">
    <property type="entry name" value="ATPase_NBD"/>
</dbReference>
<keyword evidence="9" id="KW-1185">Reference proteome</keyword>
<comment type="similarity">
    <text evidence="1 5">Belongs to the FGGY kinase family.</text>
</comment>
<dbReference type="RefSeq" id="WP_185065431.1">
    <property type="nucleotide sequence ID" value="NZ_BAABJP010000039.1"/>
</dbReference>
<keyword evidence="3 5" id="KW-0808">Transferase</keyword>
<reference evidence="9" key="1">
    <citation type="journal article" date="2019" name="Int. J. Syst. Evol. Microbiol.">
        <title>The Global Catalogue of Microorganisms (GCM) 10K type strain sequencing project: providing services to taxonomists for standard genome sequencing and annotation.</title>
        <authorList>
            <consortium name="The Broad Institute Genomics Platform"/>
            <consortium name="The Broad Institute Genome Sequencing Center for Infectious Disease"/>
            <person name="Wu L."/>
            <person name="Ma J."/>
        </authorList>
    </citation>
    <scope>NUCLEOTIDE SEQUENCE [LARGE SCALE GENOMIC DNA]</scope>
    <source>
        <strain evidence="9">JCM 18303</strain>
    </source>
</reference>
<dbReference type="Pfam" id="PF02782">
    <property type="entry name" value="FGGY_C"/>
    <property type="match status" value="1"/>
</dbReference>
<dbReference type="EMBL" id="BAABJP010000039">
    <property type="protein sequence ID" value="GAA5168482.1"/>
    <property type="molecule type" value="Genomic_DNA"/>
</dbReference>
<keyword evidence="2" id="KW-0859">Xylose metabolism</keyword>
<evidence type="ECO:0000313" key="9">
    <source>
        <dbReference type="Proteomes" id="UP001428817"/>
    </source>
</evidence>
<protein>
    <submittedName>
        <fullName evidence="8">FGGY-family carbohydrate kinase</fullName>
    </submittedName>
</protein>
<name>A0ABP9QW98_9PSEU</name>
<sequence>MAETDLLLGIDIGTSSSKGVLVSPAGEVLARATRPHRTSYPHPGWAEHEAESVWWADFVAISRELVAAADGRPLAGLAVSGIGPVLLPADADGRPLRPAILYGVDTRATREIDELTAELGADAILARAGTALSSQAVGPKWRWLARHEPEVYARTRLFLMASSYLVHRLTGEYVLDHHSASQCDPMYDLRAADWAHDWAEVVAPGIELPRLAWSTEVVGTVHAAAASVTGLPAGLPVAAGTVDAWAEAASVGVTEPGDTMVMYGTTMFLVRVLASPSPHPALWSTRGVGPGSYSMAAGMATSGAITDWLRGLVDSEFAGLVAAAGQAPAGGNGLLLLPYFAGERTPLFDPDARGILAGLTTRHGIGEIYRAALEGIAYGVRHNLETMPGTGRLVAVGGGTQGGLWTQIVSDVTGLPQQIPAEKIGAALGDALLAGIAVGAEPDITRWNPVRETVRPDPAAAEVYAEYYPRYRALYTATADIAHFLAARQR</sequence>
<dbReference type="InterPro" id="IPR050406">
    <property type="entry name" value="FGGY_Carb_Kinase"/>
</dbReference>
<keyword evidence="2" id="KW-0119">Carbohydrate metabolism</keyword>
<dbReference type="Gene3D" id="3.30.420.40">
    <property type="match status" value="2"/>
</dbReference>
<dbReference type="InterPro" id="IPR000577">
    <property type="entry name" value="Carb_kinase_FGGY"/>
</dbReference>
<dbReference type="CDD" id="cd07804">
    <property type="entry name" value="ASKHA_NBD_FGGY_RrXK-like"/>
    <property type="match status" value="1"/>
</dbReference>
<proteinExistence type="inferred from homology"/>
<dbReference type="PIRSF" id="PIRSF000538">
    <property type="entry name" value="GlpK"/>
    <property type="match status" value="1"/>
</dbReference>
<dbReference type="InterPro" id="IPR018485">
    <property type="entry name" value="FGGY_C"/>
</dbReference>
<evidence type="ECO:0000256" key="5">
    <source>
        <dbReference type="RuleBase" id="RU003733"/>
    </source>
</evidence>
<evidence type="ECO:0000256" key="3">
    <source>
        <dbReference type="ARBA" id="ARBA00022679"/>
    </source>
</evidence>
<evidence type="ECO:0000259" key="7">
    <source>
        <dbReference type="Pfam" id="PF02782"/>
    </source>
</evidence>
<dbReference type="PROSITE" id="PS00445">
    <property type="entry name" value="FGGY_KINASES_2"/>
    <property type="match status" value="1"/>
</dbReference>
<dbReference type="GO" id="GO:0016301">
    <property type="term" value="F:kinase activity"/>
    <property type="evidence" value="ECO:0007669"/>
    <property type="project" value="UniProtKB-KW"/>
</dbReference>
<dbReference type="Proteomes" id="UP001428817">
    <property type="component" value="Unassembled WGS sequence"/>
</dbReference>
<dbReference type="PANTHER" id="PTHR43095">
    <property type="entry name" value="SUGAR KINASE"/>
    <property type="match status" value="1"/>
</dbReference>
<accession>A0ABP9QW98</accession>
<evidence type="ECO:0000313" key="8">
    <source>
        <dbReference type="EMBL" id="GAA5168482.1"/>
    </source>
</evidence>
<feature type="domain" description="Carbohydrate kinase FGGY C-terminal" evidence="7">
    <location>
        <begin position="260"/>
        <end position="437"/>
    </location>
</feature>
<evidence type="ECO:0000259" key="6">
    <source>
        <dbReference type="Pfam" id="PF00370"/>
    </source>
</evidence>
<comment type="caution">
    <text evidence="8">The sequence shown here is derived from an EMBL/GenBank/DDBJ whole genome shotgun (WGS) entry which is preliminary data.</text>
</comment>
<evidence type="ECO:0000256" key="2">
    <source>
        <dbReference type="ARBA" id="ARBA00022629"/>
    </source>
</evidence>
<dbReference type="Pfam" id="PF00370">
    <property type="entry name" value="FGGY_N"/>
    <property type="match status" value="1"/>
</dbReference>
<dbReference type="SUPFAM" id="SSF53067">
    <property type="entry name" value="Actin-like ATPase domain"/>
    <property type="match status" value="2"/>
</dbReference>
<evidence type="ECO:0000256" key="4">
    <source>
        <dbReference type="ARBA" id="ARBA00022777"/>
    </source>
</evidence>
<feature type="domain" description="Carbohydrate kinase FGGY N-terminal" evidence="6">
    <location>
        <begin position="7"/>
        <end position="245"/>
    </location>
</feature>
<dbReference type="InterPro" id="IPR018483">
    <property type="entry name" value="Carb_kinase_FGGY_CS"/>
</dbReference>
<gene>
    <name evidence="8" type="ORF">GCM10023321_62610</name>
</gene>